<dbReference type="FunFam" id="3.40.30.10:FF:000001">
    <property type="entry name" value="Thioredoxin"/>
    <property type="match status" value="1"/>
</dbReference>
<dbReference type="PROSITE" id="PS51352">
    <property type="entry name" value="THIOREDOXIN_2"/>
    <property type="match status" value="1"/>
</dbReference>
<dbReference type="GO" id="GO:0015035">
    <property type="term" value="F:protein-disulfide reductase activity"/>
    <property type="evidence" value="ECO:0007669"/>
    <property type="project" value="InterPro"/>
</dbReference>
<evidence type="ECO:0000313" key="7">
    <source>
        <dbReference type="Proteomes" id="UP000887566"/>
    </source>
</evidence>
<evidence type="ECO:0000313" key="8">
    <source>
        <dbReference type="WBParaSite" id="PSAMB.scaffold129size102621.g2388.t1"/>
    </source>
</evidence>
<evidence type="ECO:0000256" key="4">
    <source>
        <dbReference type="ARBA" id="ARBA00023157"/>
    </source>
</evidence>
<dbReference type="CDD" id="cd02947">
    <property type="entry name" value="TRX_family"/>
    <property type="match status" value="1"/>
</dbReference>
<protein>
    <submittedName>
        <fullName evidence="8">Thioredoxin domain-containing protein</fullName>
    </submittedName>
</protein>
<keyword evidence="7" id="KW-1185">Reference proteome</keyword>
<comment type="similarity">
    <text evidence="1">Belongs to the thioredoxin family.</text>
</comment>
<dbReference type="InterPro" id="IPR017937">
    <property type="entry name" value="Thioredoxin_CS"/>
</dbReference>
<dbReference type="Pfam" id="PF00085">
    <property type="entry name" value="Thioredoxin"/>
    <property type="match status" value="1"/>
</dbReference>
<dbReference type="InterPro" id="IPR005746">
    <property type="entry name" value="Thioredoxin"/>
</dbReference>
<accession>A0A914UXM4</accession>
<keyword evidence="4" id="KW-1015">Disulfide bond</keyword>
<keyword evidence="2" id="KW-0813">Transport</keyword>
<name>A0A914UXM4_9BILA</name>
<sequence length="172" mass="18804">MLRVRPLLRIASSSLARPGSSVLNHGLASAANVLLPKTTVSRNNNLMVKSISKRLFADKKAIGPVFNVQSQEEFDKLVIKSDKPVIVDFHAEWCGPCKALGPRLESMVASKKGSVLLAKVDIDSCADLAIHYGVQVVPTVIAFKNGQSKEKFVGMQDDRMLDGFINRLTDKK</sequence>
<evidence type="ECO:0000256" key="2">
    <source>
        <dbReference type="ARBA" id="ARBA00022448"/>
    </source>
</evidence>
<keyword evidence="5" id="KW-0676">Redox-active center</keyword>
<organism evidence="7 8">
    <name type="scientific">Plectus sambesii</name>
    <dbReference type="NCBI Taxonomy" id="2011161"/>
    <lineage>
        <taxon>Eukaryota</taxon>
        <taxon>Metazoa</taxon>
        <taxon>Ecdysozoa</taxon>
        <taxon>Nematoda</taxon>
        <taxon>Chromadorea</taxon>
        <taxon>Plectida</taxon>
        <taxon>Plectina</taxon>
        <taxon>Plectoidea</taxon>
        <taxon>Plectidae</taxon>
        <taxon>Plectus</taxon>
    </lineage>
</organism>
<evidence type="ECO:0000256" key="1">
    <source>
        <dbReference type="ARBA" id="ARBA00008987"/>
    </source>
</evidence>
<dbReference type="GO" id="GO:0045454">
    <property type="term" value="P:cell redox homeostasis"/>
    <property type="evidence" value="ECO:0007669"/>
    <property type="project" value="TreeGrafter"/>
</dbReference>
<dbReference type="PANTHER" id="PTHR43601:SF3">
    <property type="entry name" value="THIOREDOXIN, MITOCHONDRIAL"/>
    <property type="match status" value="1"/>
</dbReference>
<evidence type="ECO:0000256" key="5">
    <source>
        <dbReference type="ARBA" id="ARBA00023284"/>
    </source>
</evidence>
<dbReference type="PROSITE" id="PS00194">
    <property type="entry name" value="THIOREDOXIN_1"/>
    <property type="match status" value="1"/>
</dbReference>
<evidence type="ECO:0000256" key="3">
    <source>
        <dbReference type="ARBA" id="ARBA00022982"/>
    </source>
</evidence>
<feature type="domain" description="Thioredoxin" evidence="6">
    <location>
        <begin position="29"/>
        <end position="172"/>
    </location>
</feature>
<reference evidence="8" key="1">
    <citation type="submission" date="2022-11" db="UniProtKB">
        <authorList>
            <consortium name="WormBaseParasite"/>
        </authorList>
    </citation>
    <scope>IDENTIFICATION</scope>
</reference>
<dbReference type="AlphaFoldDB" id="A0A914UXM4"/>
<dbReference type="Proteomes" id="UP000887566">
    <property type="component" value="Unplaced"/>
</dbReference>
<evidence type="ECO:0000259" key="6">
    <source>
        <dbReference type="PROSITE" id="PS51352"/>
    </source>
</evidence>
<proteinExistence type="inferred from homology"/>
<keyword evidence="3" id="KW-0249">Electron transport</keyword>
<dbReference type="WBParaSite" id="PSAMB.scaffold129size102621.g2388.t1">
    <property type="protein sequence ID" value="PSAMB.scaffold129size102621.g2388.t1"/>
    <property type="gene ID" value="PSAMB.scaffold129size102621.g2388"/>
</dbReference>
<dbReference type="Gene3D" id="3.40.30.10">
    <property type="entry name" value="Glutaredoxin"/>
    <property type="match status" value="1"/>
</dbReference>
<dbReference type="SUPFAM" id="SSF52833">
    <property type="entry name" value="Thioredoxin-like"/>
    <property type="match status" value="1"/>
</dbReference>
<dbReference type="InterPro" id="IPR036249">
    <property type="entry name" value="Thioredoxin-like_sf"/>
</dbReference>
<dbReference type="InterPro" id="IPR013766">
    <property type="entry name" value="Thioredoxin_domain"/>
</dbReference>
<dbReference type="PANTHER" id="PTHR43601">
    <property type="entry name" value="THIOREDOXIN, MITOCHONDRIAL"/>
    <property type="match status" value="1"/>
</dbReference>
<dbReference type="GO" id="GO:0005739">
    <property type="term" value="C:mitochondrion"/>
    <property type="evidence" value="ECO:0007669"/>
    <property type="project" value="TreeGrafter"/>
</dbReference>
<dbReference type="NCBIfam" id="TIGR01068">
    <property type="entry name" value="thioredoxin"/>
    <property type="match status" value="1"/>
</dbReference>
<dbReference type="PRINTS" id="PR00421">
    <property type="entry name" value="THIOREDOXIN"/>
</dbReference>